<comment type="caution">
    <text evidence="1">The sequence shown here is derived from an EMBL/GenBank/DDBJ whole genome shotgun (WGS) entry which is preliminary data.</text>
</comment>
<protein>
    <submittedName>
        <fullName evidence="1">Uncharacterized protein</fullName>
    </submittedName>
</protein>
<reference evidence="1" key="1">
    <citation type="submission" date="2023-04" db="EMBL/GenBank/DDBJ databases">
        <title>A chromosome-level genome assembly of the parasitoid wasp Eretmocerus hayati.</title>
        <authorList>
            <person name="Zhong Y."/>
            <person name="Liu S."/>
            <person name="Liu Y."/>
        </authorList>
    </citation>
    <scope>NUCLEOTIDE SEQUENCE</scope>
    <source>
        <strain evidence="1">ZJU_SS_LIU_2023</strain>
    </source>
</reference>
<sequence length="135" mass="15863">MVSQDAFLHRDGPFQNVYVEDEGEVLGVEKVMLQRDHDLDFKVIQPEVDPLEDPVMPEDERDLVFRHFEDVLDRGLGNMRQEIMSTLYGSLVEVQRQQDVGMLQLRADLEQQQEARLQQFQTALELQQQPRLQRL</sequence>
<dbReference type="Proteomes" id="UP001239111">
    <property type="component" value="Chromosome 1"/>
</dbReference>
<evidence type="ECO:0000313" key="2">
    <source>
        <dbReference type="Proteomes" id="UP001239111"/>
    </source>
</evidence>
<organism evidence="1 2">
    <name type="scientific">Eretmocerus hayati</name>
    <dbReference type="NCBI Taxonomy" id="131215"/>
    <lineage>
        <taxon>Eukaryota</taxon>
        <taxon>Metazoa</taxon>
        <taxon>Ecdysozoa</taxon>
        <taxon>Arthropoda</taxon>
        <taxon>Hexapoda</taxon>
        <taxon>Insecta</taxon>
        <taxon>Pterygota</taxon>
        <taxon>Neoptera</taxon>
        <taxon>Endopterygota</taxon>
        <taxon>Hymenoptera</taxon>
        <taxon>Apocrita</taxon>
        <taxon>Proctotrupomorpha</taxon>
        <taxon>Chalcidoidea</taxon>
        <taxon>Aphelinidae</taxon>
        <taxon>Aphelininae</taxon>
        <taxon>Eretmocerus</taxon>
    </lineage>
</organism>
<gene>
    <name evidence="1" type="ORF">QAD02_018169</name>
</gene>
<keyword evidence="2" id="KW-1185">Reference proteome</keyword>
<dbReference type="EMBL" id="CM056741">
    <property type="protein sequence ID" value="KAJ8682377.1"/>
    <property type="molecule type" value="Genomic_DNA"/>
</dbReference>
<accession>A0ACC2PJ00</accession>
<evidence type="ECO:0000313" key="1">
    <source>
        <dbReference type="EMBL" id="KAJ8682377.1"/>
    </source>
</evidence>
<proteinExistence type="predicted"/>
<name>A0ACC2PJ00_9HYME</name>